<dbReference type="NCBIfam" id="NF041549">
    <property type="entry name" value="PssD"/>
    <property type="match status" value="1"/>
</dbReference>
<reference evidence="6 7" key="1">
    <citation type="submission" date="2016-05" db="EMBL/GenBank/DDBJ databases">
        <title>Draft genome sequence of a porcine commensal Rothia nasimurium.</title>
        <authorList>
            <person name="Gaiser R.A."/>
            <person name="Van Baarlen P."/>
            <person name="Wells J.M."/>
        </authorList>
    </citation>
    <scope>NUCLEOTIDE SEQUENCE [LARGE SCALE GENOMIC DNA]</scope>
    <source>
        <strain evidence="6 7">PT-32</strain>
    </source>
</reference>
<dbReference type="EMBL" id="LXWF01000043">
    <property type="protein sequence ID" value="ORC15472.1"/>
    <property type="molecule type" value="Genomic_DNA"/>
</dbReference>
<protein>
    <submittedName>
        <fullName evidence="6">Polysaccharide biosynthesis protein</fullName>
    </submittedName>
</protein>
<organism evidence="6 7">
    <name type="scientific">Rothia nasimurium</name>
    <dbReference type="NCBI Taxonomy" id="85336"/>
    <lineage>
        <taxon>Bacteria</taxon>
        <taxon>Bacillati</taxon>
        <taxon>Actinomycetota</taxon>
        <taxon>Actinomycetes</taxon>
        <taxon>Micrococcales</taxon>
        <taxon>Micrococcaceae</taxon>
        <taxon>Rothia</taxon>
    </lineage>
</organism>
<dbReference type="PANTHER" id="PTHR12154">
    <property type="entry name" value="GLYCOSYL TRANSFERASE-RELATED"/>
    <property type="match status" value="1"/>
</dbReference>
<sequence>MKVLLTASAGGHLAQLIALDKFWKNHDRAWATFELPEVKAALAGERTYWVYFPTTRNIVNAIRNVGVAWKVLRKERPDAVISTGAAVAVPFFIIAKVLGIKTVFIEAYDRITMPTLTGRMCYPLSDLFVVQWDEQKKTFPEAVNIGHIL</sequence>
<keyword evidence="2" id="KW-0812">Transmembrane</keyword>
<dbReference type="GO" id="GO:0004577">
    <property type="term" value="F:N-acetylglucosaminyldiphosphodolichol N-acetylglucosaminyltransferase activity"/>
    <property type="evidence" value="ECO:0007669"/>
    <property type="project" value="TreeGrafter"/>
</dbReference>
<evidence type="ECO:0000256" key="1">
    <source>
        <dbReference type="ARBA" id="ARBA00004389"/>
    </source>
</evidence>
<dbReference type="Proteomes" id="UP000192359">
    <property type="component" value="Unassembled WGS sequence"/>
</dbReference>
<name>A0A1Y1RLZ7_9MICC</name>
<evidence type="ECO:0000256" key="3">
    <source>
        <dbReference type="ARBA" id="ARBA00022824"/>
    </source>
</evidence>
<dbReference type="SUPFAM" id="SSF53756">
    <property type="entry name" value="UDP-Glycosyltransferase/glycogen phosphorylase"/>
    <property type="match status" value="1"/>
</dbReference>
<evidence type="ECO:0000256" key="4">
    <source>
        <dbReference type="ARBA" id="ARBA00022989"/>
    </source>
</evidence>
<comment type="caution">
    <text evidence="6">The sequence shown here is derived from an EMBL/GenBank/DDBJ whole genome shotgun (WGS) entry which is preliminary data.</text>
</comment>
<accession>A0A1Y1RLZ7</accession>
<comment type="subcellular location">
    <subcellularLocation>
        <location evidence="1">Endoplasmic reticulum membrane</location>
        <topology evidence="1">Single-pass membrane protein</topology>
    </subcellularLocation>
</comment>
<dbReference type="RefSeq" id="WP_083093363.1">
    <property type="nucleotide sequence ID" value="NZ_LXWF01000043.1"/>
</dbReference>
<dbReference type="PANTHER" id="PTHR12154:SF4">
    <property type="entry name" value="UDP-N-ACETYLGLUCOSAMINE TRANSFERASE SUBUNIT ALG14 HOMOLOG"/>
    <property type="match status" value="1"/>
</dbReference>
<dbReference type="Gene3D" id="3.40.50.2000">
    <property type="entry name" value="Glycogen Phosphorylase B"/>
    <property type="match status" value="1"/>
</dbReference>
<keyword evidence="4" id="KW-1133">Transmembrane helix</keyword>
<dbReference type="OrthoDB" id="555447at2"/>
<evidence type="ECO:0000256" key="2">
    <source>
        <dbReference type="ARBA" id="ARBA00022692"/>
    </source>
</evidence>
<evidence type="ECO:0000256" key="5">
    <source>
        <dbReference type="ARBA" id="ARBA00023136"/>
    </source>
</evidence>
<evidence type="ECO:0000313" key="7">
    <source>
        <dbReference type="Proteomes" id="UP000192359"/>
    </source>
</evidence>
<proteinExistence type="predicted"/>
<dbReference type="Pfam" id="PF08660">
    <property type="entry name" value="Alg14"/>
    <property type="match status" value="1"/>
</dbReference>
<dbReference type="GO" id="GO:0006488">
    <property type="term" value="P:dolichol-linked oligosaccharide biosynthetic process"/>
    <property type="evidence" value="ECO:0007669"/>
    <property type="project" value="InterPro"/>
</dbReference>
<keyword evidence="3" id="KW-0256">Endoplasmic reticulum</keyword>
<keyword evidence="5" id="KW-0472">Membrane</keyword>
<evidence type="ECO:0000313" key="6">
    <source>
        <dbReference type="EMBL" id="ORC15472.1"/>
    </source>
</evidence>
<gene>
    <name evidence="6" type="ORF">A7979_06970</name>
</gene>
<dbReference type="AlphaFoldDB" id="A0A1Y1RLZ7"/>
<keyword evidence="7" id="KW-1185">Reference proteome</keyword>
<dbReference type="InterPro" id="IPR013969">
    <property type="entry name" value="Oligosacch_biosynth_Alg14"/>
</dbReference>